<feature type="compositionally biased region" description="Low complexity" evidence="7">
    <location>
        <begin position="244"/>
        <end position="272"/>
    </location>
</feature>
<feature type="region of interest" description="Disordered" evidence="7">
    <location>
        <begin position="1"/>
        <end position="70"/>
    </location>
</feature>
<sequence>VTSDCSSLDGDLTLGTPPGTPGPGVATPVGTPLGASEPADEAGGDAAGGGGAGGAGGAAEQDDRKKRPRTAFTAAQIKALEAEFERNKYLSVAKRLQLSRALKLSETQIKIWFQNRRTKWKRKYTSDLELLAQQYCSQLGVTAARPMFLGDRLWFFNYPNGVCGLPAGMSPMGGPVPGPMAGPMTGPMAGPMTGHMAGPMAGPMVGHMGAHMGGPLGPHPQLQVGAPPGPPGPPGPPHRPPVYPHAHPLHPLQPLQALPLQHAPRPYLSPGHSPGPGPSPASPPRH</sequence>
<evidence type="ECO:0000256" key="4">
    <source>
        <dbReference type="ARBA" id="ARBA00023242"/>
    </source>
</evidence>
<feature type="compositionally biased region" description="Pro residues" evidence="7">
    <location>
        <begin position="227"/>
        <end position="243"/>
    </location>
</feature>
<proteinExistence type="predicted"/>
<feature type="region of interest" description="Disordered" evidence="7">
    <location>
        <begin position="208"/>
        <end position="286"/>
    </location>
</feature>
<comment type="subcellular location">
    <subcellularLocation>
        <location evidence="1 5 6">Nucleus</location>
    </subcellularLocation>
</comment>
<evidence type="ECO:0000256" key="6">
    <source>
        <dbReference type="RuleBase" id="RU000682"/>
    </source>
</evidence>
<dbReference type="PROSITE" id="PS50071">
    <property type="entry name" value="HOMEOBOX_2"/>
    <property type="match status" value="1"/>
</dbReference>
<dbReference type="Gene3D" id="1.10.10.60">
    <property type="entry name" value="Homeodomain-like"/>
    <property type="match status" value="1"/>
</dbReference>
<dbReference type="AlphaFoldDB" id="A0AAE1HY40"/>
<dbReference type="Pfam" id="PF00046">
    <property type="entry name" value="Homeodomain"/>
    <property type="match status" value="1"/>
</dbReference>
<keyword evidence="10" id="KW-1185">Reference proteome</keyword>
<reference evidence="9" key="1">
    <citation type="submission" date="2021-07" db="EMBL/GenBank/DDBJ databases">
        <authorList>
            <person name="Catto M.A."/>
            <person name="Jacobson A."/>
            <person name="Kennedy G."/>
            <person name="Labadie P."/>
            <person name="Hunt B.G."/>
            <person name="Srinivasan R."/>
        </authorList>
    </citation>
    <scope>NUCLEOTIDE SEQUENCE</scope>
    <source>
        <strain evidence="9">PL_HMW_Pooled</strain>
        <tissue evidence="9">Head</tissue>
    </source>
</reference>
<dbReference type="SMART" id="SM00389">
    <property type="entry name" value="HOX"/>
    <property type="match status" value="1"/>
</dbReference>
<keyword evidence="3 5" id="KW-0371">Homeobox</keyword>
<dbReference type="GO" id="GO:0007420">
    <property type="term" value="P:brain development"/>
    <property type="evidence" value="ECO:0007669"/>
    <property type="project" value="TreeGrafter"/>
</dbReference>
<dbReference type="GO" id="GO:0000978">
    <property type="term" value="F:RNA polymerase II cis-regulatory region sequence-specific DNA binding"/>
    <property type="evidence" value="ECO:0007669"/>
    <property type="project" value="TreeGrafter"/>
</dbReference>
<dbReference type="InterPro" id="IPR020479">
    <property type="entry name" value="HD_metazoa"/>
</dbReference>
<dbReference type="InterPro" id="IPR001356">
    <property type="entry name" value="HD"/>
</dbReference>
<name>A0AAE1HY40_9NEOP</name>
<dbReference type="CDD" id="cd00086">
    <property type="entry name" value="homeodomain"/>
    <property type="match status" value="1"/>
</dbReference>
<keyword evidence="4 5" id="KW-0539">Nucleus</keyword>
<organism evidence="9 10">
    <name type="scientific">Frankliniella fusca</name>
    <dbReference type="NCBI Taxonomy" id="407009"/>
    <lineage>
        <taxon>Eukaryota</taxon>
        <taxon>Metazoa</taxon>
        <taxon>Ecdysozoa</taxon>
        <taxon>Arthropoda</taxon>
        <taxon>Hexapoda</taxon>
        <taxon>Insecta</taxon>
        <taxon>Pterygota</taxon>
        <taxon>Neoptera</taxon>
        <taxon>Paraneoptera</taxon>
        <taxon>Thysanoptera</taxon>
        <taxon>Terebrantia</taxon>
        <taxon>Thripoidea</taxon>
        <taxon>Thripidae</taxon>
        <taxon>Frankliniella</taxon>
    </lineage>
</organism>
<dbReference type="GO" id="GO:0005634">
    <property type="term" value="C:nucleus"/>
    <property type="evidence" value="ECO:0007669"/>
    <property type="project" value="UniProtKB-SubCell"/>
</dbReference>
<dbReference type="PRINTS" id="PR00024">
    <property type="entry name" value="HOMEOBOX"/>
</dbReference>
<dbReference type="PANTHER" id="PTHR24339:SF30">
    <property type="entry name" value="LATERAL MUSCLES SCARCER, ISOFORM B"/>
    <property type="match status" value="1"/>
</dbReference>
<evidence type="ECO:0000256" key="7">
    <source>
        <dbReference type="SAM" id="MobiDB-lite"/>
    </source>
</evidence>
<dbReference type="GO" id="GO:0030182">
    <property type="term" value="P:neuron differentiation"/>
    <property type="evidence" value="ECO:0007669"/>
    <property type="project" value="TreeGrafter"/>
</dbReference>
<feature type="non-terminal residue" evidence="9">
    <location>
        <position position="1"/>
    </location>
</feature>
<gene>
    <name evidence="9" type="ORF">KUF71_016905</name>
</gene>
<evidence type="ECO:0000259" key="8">
    <source>
        <dbReference type="PROSITE" id="PS50071"/>
    </source>
</evidence>
<evidence type="ECO:0000256" key="2">
    <source>
        <dbReference type="ARBA" id="ARBA00023125"/>
    </source>
</evidence>
<dbReference type="InterPro" id="IPR017970">
    <property type="entry name" value="Homeobox_CS"/>
</dbReference>
<dbReference type="EMBL" id="JAHWGI010001343">
    <property type="protein sequence ID" value="KAK3928681.1"/>
    <property type="molecule type" value="Genomic_DNA"/>
</dbReference>
<protein>
    <submittedName>
        <fullName evidence="9">Homeobox protein ceh-19</fullName>
    </submittedName>
</protein>
<feature type="DNA-binding region" description="Homeobox" evidence="5">
    <location>
        <begin position="65"/>
        <end position="124"/>
    </location>
</feature>
<feature type="compositionally biased region" description="Low complexity" evidence="7">
    <location>
        <begin position="8"/>
        <end position="34"/>
    </location>
</feature>
<evidence type="ECO:0000256" key="3">
    <source>
        <dbReference type="ARBA" id="ARBA00023155"/>
    </source>
</evidence>
<reference evidence="9" key="2">
    <citation type="journal article" date="2023" name="BMC Genomics">
        <title>Pest status, molecular evolution, and epigenetic factors derived from the genome assembly of Frankliniella fusca, a thysanopteran phytovirus vector.</title>
        <authorList>
            <person name="Catto M.A."/>
            <person name="Labadie P.E."/>
            <person name="Jacobson A.L."/>
            <person name="Kennedy G.G."/>
            <person name="Srinivasan R."/>
            <person name="Hunt B.G."/>
        </authorList>
    </citation>
    <scope>NUCLEOTIDE SEQUENCE</scope>
    <source>
        <strain evidence="9">PL_HMW_Pooled</strain>
    </source>
</reference>
<dbReference type="Proteomes" id="UP001219518">
    <property type="component" value="Unassembled WGS sequence"/>
</dbReference>
<evidence type="ECO:0000256" key="5">
    <source>
        <dbReference type="PROSITE-ProRule" id="PRU00108"/>
    </source>
</evidence>
<feature type="compositionally biased region" description="Gly residues" evidence="7">
    <location>
        <begin position="45"/>
        <end position="57"/>
    </location>
</feature>
<dbReference type="InterPro" id="IPR050877">
    <property type="entry name" value="EMX-VAX-Noto_Homeobox_TFs"/>
</dbReference>
<feature type="compositionally biased region" description="Pro residues" evidence="7">
    <location>
        <begin position="273"/>
        <end position="286"/>
    </location>
</feature>
<dbReference type="SUPFAM" id="SSF46689">
    <property type="entry name" value="Homeodomain-like"/>
    <property type="match status" value="1"/>
</dbReference>
<accession>A0AAE1HY40</accession>
<comment type="caution">
    <text evidence="9">The sequence shown here is derived from an EMBL/GenBank/DDBJ whole genome shotgun (WGS) entry which is preliminary data.</text>
</comment>
<evidence type="ECO:0000313" key="9">
    <source>
        <dbReference type="EMBL" id="KAK3928681.1"/>
    </source>
</evidence>
<feature type="domain" description="Homeobox" evidence="8">
    <location>
        <begin position="63"/>
        <end position="123"/>
    </location>
</feature>
<dbReference type="GO" id="GO:0000981">
    <property type="term" value="F:DNA-binding transcription factor activity, RNA polymerase II-specific"/>
    <property type="evidence" value="ECO:0007669"/>
    <property type="project" value="InterPro"/>
</dbReference>
<evidence type="ECO:0000256" key="1">
    <source>
        <dbReference type="ARBA" id="ARBA00004123"/>
    </source>
</evidence>
<dbReference type="InterPro" id="IPR009057">
    <property type="entry name" value="Homeodomain-like_sf"/>
</dbReference>
<dbReference type="PROSITE" id="PS00027">
    <property type="entry name" value="HOMEOBOX_1"/>
    <property type="match status" value="1"/>
</dbReference>
<evidence type="ECO:0000313" key="10">
    <source>
        <dbReference type="Proteomes" id="UP001219518"/>
    </source>
</evidence>
<dbReference type="PANTHER" id="PTHR24339">
    <property type="entry name" value="HOMEOBOX PROTEIN EMX-RELATED"/>
    <property type="match status" value="1"/>
</dbReference>
<keyword evidence="2 5" id="KW-0238">DNA-binding</keyword>